<dbReference type="VEuPathDB" id="CryptoDB:Cvel_3365"/>
<sequence>MGARTHFLPRVEASRWAATQGVATTRGSARICSGGEEGVGGAGLEWKLRASVLSRLCLNVDVCNQHIGSRPAPRFHEEGSHELTGEDVDQGADSGTRAQVVLDEQELPDWRDVDETGAWGDLGGTFVLHNLGYLSAAQREVVGHACPACRRVSSVGGLTSFSLCVQPLQTPIAPLEVDWDASPSADPWERPEETFALQNMRPKDDVCPYLFATPRQEPLAIAGAPLDGHASPAGPCVWLERNSKGSKVAESSLGPKGAAWELLPAALHTPTLLPDDRDSARGSSIPPTEWTLSREARNRLVHAYNGNAWQGLDVEYRQWLISRGFDEAGFNDSSIQNKIALSDQYNASRTATAGPCVWLERNSKGSKVAESSLGPKGAAWELLPAALHTPTLLPDDRDSARGSSIPPTEWTLSREARNRLVHAYNGNAWQGLDVEYRQWLISRGFDEAGFNDSSIQNKIALSDQYNASRTATADGHKIQVWEIWAGTIIFTILGVVAIVLAWYDGAPSSTYWGNLGVALAFSIVSSSASATLFAKRGWGRDRGSVTQTGTPSAASGAPPLASAIPQAASPEAEHLEASQGVDQAAQSSKNVAESPDS</sequence>
<accession>A0A0G4FJ99</accession>
<organism evidence="3">
    <name type="scientific">Chromera velia CCMP2878</name>
    <dbReference type="NCBI Taxonomy" id="1169474"/>
    <lineage>
        <taxon>Eukaryota</taxon>
        <taxon>Sar</taxon>
        <taxon>Alveolata</taxon>
        <taxon>Colpodellida</taxon>
        <taxon>Chromeraceae</taxon>
        <taxon>Chromera</taxon>
    </lineage>
</organism>
<evidence type="ECO:0000256" key="2">
    <source>
        <dbReference type="SAM" id="Phobius"/>
    </source>
</evidence>
<feature type="compositionally biased region" description="Low complexity" evidence="1">
    <location>
        <begin position="551"/>
        <end position="563"/>
    </location>
</feature>
<feature type="compositionally biased region" description="Polar residues" evidence="1">
    <location>
        <begin position="580"/>
        <end position="597"/>
    </location>
</feature>
<feature type="transmembrane region" description="Helical" evidence="2">
    <location>
        <begin position="483"/>
        <end position="503"/>
    </location>
</feature>
<name>A0A0G4FJ99_9ALVE</name>
<protein>
    <submittedName>
        <fullName evidence="3">Uncharacterized protein</fullName>
    </submittedName>
</protein>
<keyword evidence="2" id="KW-1133">Transmembrane helix</keyword>
<reference evidence="3" key="1">
    <citation type="submission" date="2014-11" db="EMBL/GenBank/DDBJ databases">
        <authorList>
            <person name="Otto D Thomas"/>
            <person name="Naeem Raeece"/>
        </authorList>
    </citation>
    <scope>NUCLEOTIDE SEQUENCE</scope>
</reference>
<dbReference type="PhylomeDB" id="A0A0G4FJ99"/>
<keyword evidence="2" id="KW-0472">Membrane</keyword>
<evidence type="ECO:0000256" key="1">
    <source>
        <dbReference type="SAM" id="MobiDB-lite"/>
    </source>
</evidence>
<gene>
    <name evidence="3" type="ORF">Cvel_3365</name>
</gene>
<dbReference type="EMBL" id="CDMZ01000385">
    <property type="protein sequence ID" value="CEM13137.1"/>
    <property type="molecule type" value="Genomic_DNA"/>
</dbReference>
<proteinExistence type="predicted"/>
<feature type="transmembrane region" description="Helical" evidence="2">
    <location>
        <begin position="515"/>
        <end position="534"/>
    </location>
</feature>
<dbReference type="AlphaFoldDB" id="A0A0G4FJ99"/>
<keyword evidence="2" id="KW-0812">Transmembrane</keyword>
<feature type="region of interest" description="Disordered" evidence="1">
    <location>
        <begin position="541"/>
        <end position="597"/>
    </location>
</feature>
<evidence type="ECO:0000313" key="3">
    <source>
        <dbReference type="EMBL" id="CEM13137.1"/>
    </source>
</evidence>